<proteinExistence type="predicted"/>
<dbReference type="OrthoDB" id="9816156at2"/>
<evidence type="ECO:0000256" key="2">
    <source>
        <dbReference type="ARBA" id="ARBA00022692"/>
    </source>
</evidence>
<dbReference type="Proteomes" id="UP000295678">
    <property type="component" value="Unassembled WGS sequence"/>
</dbReference>
<evidence type="ECO:0000256" key="3">
    <source>
        <dbReference type="ARBA" id="ARBA00022989"/>
    </source>
</evidence>
<protein>
    <submittedName>
        <fullName evidence="6">Protein-S-isoprenylcysteine O-methyltransferase Ste14</fullName>
    </submittedName>
</protein>
<dbReference type="GO" id="GO:0016020">
    <property type="term" value="C:membrane"/>
    <property type="evidence" value="ECO:0007669"/>
    <property type="project" value="UniProtKB-SubCell"/>
</dbReference>
<dbReference type="AlphaFoldDB" id="A0A4R3M280"/>
<dbReference type="Pfam" id="PF04140">
    <property type="entry name" value="ICMT"/>
    <property type="match status" value="1"/>
</dbReference>
<dbReference type="GO" id="GO:0032259">
    <property type="term" value="P:methylation"/>
    <property type="evidence" value="ECO:0007669"/>
    <property type="project" value="UniProtKB-KW"/>
</dbReference>
<keyword evidence="6" id="KW-0489">Methyltransferase</keyword>
<gene>
    <name evidence="6" type="ORF">EDC22_110118</name>
</gene>
<dbReference type="PANTHER" id="PTHR12714:SF9">
    <property type="entry name" value="PROTEIN-S-ISOPRENYLCYSTEINE O-METHYLTRANSFERASE"/>
    <property type="match status" value="1"/>
</dbReference>
<evidence type="ECO:0000313" key="7">
    <source>
        <dbReference type="Proteomes" id="UP000295678"/>
    </source>
</evidence>
<dbReference type="InterPro" id="IPR054851">
    <property type="entry name" value="Isoprenylcys_mtase"/>
</dbReference>
<keyword evidence="3 5" id="KW-1133">Transmembrane helix</keyword>
<feature type="transmembrane region" description="Helical" evidence="5">
    <location>
        <begin position="71"/>
        <end position="92"/>
    </location>
</feature>
<organism evidence="6 7">
    <name type="scientific">Tepidamorphus gemmatus</name>
    <dbReference type="NCBI Taxonomy" id="747076"/>
    <lineage>
        <taxon>Bacteria</taxon>
        <taxon>Pseudomonadati</taxon>
        <taxon>Pseudomonadota</taxon>
        <taxon>Alphaproteobacteria</taxon>
        <taxon>Hyphomicrobiales</taxon>
        <taxon>Tepidamorphaceae</taxon>
        <taxon>Tepidamorphus</taxon>
    </lineage>
</organism>
<name>A0A4R3M280_9HYPH</name>
<reference evidence="6 7" key="1">
    <citation type="submission" date="2019-03" db="EMBL/GenBank/DDBJ databases">
        <title>Genomic Encyclopedia of Type Strains, Phase IV (KMG-IV): sequencing the most valuable type-strain genomes for metagenomic binning, comparative biology and taxonomic classification.</title>
        <authorList>
            <person name="Goeker M."/>
        </authorList>
    </citation>
    <scope>NUCLEOTIDE SEQUENCE [LARGE SCALE GENOMIC DNA]</scope>
    <source>
        <strain evidence="6 7">DSM 19345</strain>
    </source>
</reference>
<dbReference type="EMBL" id="SMAK01000010">
    <property type="protein sequence ID" value="TCT07271.1"/>
    <property type="molecule type" value="Genomic_DNA"/>
</dbReference>
<accession>A0A4R3M280</accession>
<sequence>MTPTIAKIVWTVCVIAWYVIRYPYERKAKRTAVARSRRDWREVTLLTISLSGLGIIPGAYVATGFGRVGDYAFSASRAWAGVAVFALSLWLFRRTHKDLGRNWSVSLEVRDGHRLVTEGVYRHVRHPMYTAFFLWAVAQALLLQNWIAGPAGLVGFGTLFVFRVFREEAMMLETFGEEYRAYARRTKRLVPWVF</sequence>
<comment type="subcellular location">
    <subcellularLocation>
        <location evidence="1">Membrane</location>
        <topology evidence="1">Multi-pass membrane protein</topology>
    </subcellularLocation>
</comment>
<dbReference type="NCBIfam" id="NF040696">
    <property type="entry name" value="isopcys_mtase"/>
    <property type="match status" value="1"/>
</dbReference>
<dbReference type="PANTHER" id="PTHR12714">
    <property type="entry name" value="PROTEIN-S ISOPRENYLCYSTEINE O-METHYLTRANSFERASE"/>
    <property type="match status" value="1"/>
</dbReference>
<dbReference type="GO" id="GO:0004671">
    <property type="term" value="F:protein C-terminal S-isoprenylcysteine carboxyl O-methyltransferase activity"/>
    <property type="evidence" value="ECO:0007669"/>
    <property type="project" value="InterPro"/>
</dbReference>
<keyword evidence="6" id="KW-0808">Transferase</keyword>
<evidence type="ECO:0000313" key="6">
    <source>
        <dbReference type="EMBL" id="TCT07271.1"/>
    </source>
</evidence>
<keyword evidence="4 5" id="KW-0472">Membrane</keyword>
<keyword evidence="2 5" id="KW-0812">Transmembrane</keyword>
<evidence type="ECO:0000256" key="5">
    <source>
        <dbReference type="SAM" id="Phobius"/>
    </source>
</evidence>
<evidence type="ECO:0000256" key="1">
    <source>
        <dbReference type="ARBA" id="ARBA00004141"/>
    </source>
</evidence>
<comment type="caution">
    <text evidence="6">The sequence shown here is derived from an EMBL/GenBank/DDBJ whole genome shotgun (WGS) entry which is preliminary data.</text>
</comment>
<feature type="transmembrane region" description="Helical" evidence="5">
    <location>
        <begin position="6"/>
        <end position="24"/>
    </location>
</feature>
<evidence type="ECO:0000256" key="4">
    <source>
        <dbReference type="ARBA" id="ARBA00023136"/>
    </source>
</evidence>
<dbReference type="Gene3D" id="1.20.120.1630">
    <property type="match status" value="1"/>
</dbReference>
<keyword evidence="7" id="KW-1185">Reference proteome</keyword>
<feature type="transmembrane region" description="Helical" evidence="5">
    <location>
        <begin position="45"/>
        <end position="65"/>
    </location>
</feature>
<dbReference type="RefSeq" id="WP_132807479.1">
    <property type="nucleotide sequence ID" value="NZ_SMAK01000010.1"/>
</dbReference>
<dbReference type="InterPro" id="IPR007269">
    <property type="entry name" value="ICMT_MeTrfase"/>
</dbReference>